<comment type="caution">
    <text evidence="3">The sequence shown here is derived from an EMBL/GenBank/DDBJ whole genome shotgun (WGS) entry which is preliminary data.</text>
</comment>
<name>A0ABN9QMT8_9DINO</name>
<dbReference type="EMBL" id="CAUYUJ010003679">
    <property type="protein sequence ID" value="CAK0806273.1"/>
    <property type="molecule type" value="Genomic_DNA"/>
</dbReference>
<dbReference type="Proteomes" id="UP001189429">
    <property type="component" value="Unassembled WGS sequence"/>
</dbReference>
<dbReference type="Gene3D" id="1.20.5.340">
    <property type="match status" value="1"/>
</dbReference>
<sequence>MAFGDDEDVTGRRGSTLSGGAPVRMRSARFVSEDDGELDAKARSRGGRTRTHLMSEALGENEELHLRISLLEEQLVEEKEKNQELKGAQDGERAALEAEVTRLRELYEPKEKLQGKQKQAAMSAIDQMSHDAKMRELHNRIDELHQENDALKHDLQDARAKKTTAEEELDELKRDNKKFKDQIKISKVERDKLTTDSKQLETRPLQGCRGGGS</sequence>
<evidence type="ECO:0000256" key="2">
    <source>
        <dbReference type="SAM" id="MobiDB-lite"/>
    </source>
</evidence>
<accession>A0ABN9QMT8</accession>
<protein>
    <submittedName>
        <fullName evidence="3">Uncharacterized protein</fullName>
    </submittedName>
</protein>
<feature type="non-terminal residue" evidence="3">
    <location>
        <position position="213"/>
    </location>
</feature>
<evidence type="ECO:0000313" key="3">
    <source>
        <dbReference type="EMBL" id="CAK0806273.1"/>
    </source>
</evidence>
<feature type="coiled-coil region" evidence="1">
    <location>
        <begin position="54"/>
        <end position="88"/>
    </location>
</feature>
<keyword evidence="1" id="KW-0175">Coiled coil</keyword>
<reference evidence="3" key="1">
    <citation type="submission" date="2023-10" db="EMBL/GenBank/DDBJ databases">
        <authorList>
            <person name="Chen Y."/>
            <person name="Shah S."/>
            <person name="Dougan E. K."/>
            <person name="Thang M."/>
            <person name="Chan C."/>
        </authorList>
    </citation>
    <scope>NUCLEOTIDE SEQUENCE [LARGE SCALE GENOMIC DNA]</scope>
</reference>
<gene>
    <name evidence="3" type="ORF">PCOR1329_LOCUS12567</name>
</gene>
<organism evidence="3 4">
    <name type="scientific">Prorocentrum cordatum</name>
    <dbReference type="NCBI Taxonomy" id="2364126"/>
    <lineage>
        <taxon>Eukaryota</taxon>
        <taxon>Sar</taxon>
        <taxon>Alveolata</taxon>
        <taxon>Dinophyceae</taxon>
        <taxon>Prorocentrales</taxon>
        <taxon>Prorocentraceae</taxon>
        <taxon>Prorocentrum</taxon>
    </lineage>
</organism>
<feature type="region of interest" description="Disordered" evidence="2">
    <location>
        <begin position="1"/>
        <end position="26"/>
    </location>
</feature>
<keyword evidence="4" id="KW-1185">Reference proteome</keyword>
<proteinExistence type="predicted"/>
<feature type="compositionally biased region" description="Basic and acidic residues" evidence="2">
    <location>
        <begin position="136"/>
        <end position="201"/>
    </location>
</feature>
<evidence type="ECO:0000256" key="1">
    <source>
        <dbReference type="SAM" id="Coils"/>
    </source>
</evidence>
<feature type="region of interest" description="Disordered" evidence="2">
    <location>
        <begin position="136"/>
        <end position="213"/>
    </location>
</feature>
<evidence type="ECO:0000313" key="4">
    <source>
        <dbReference type="Proteomes" id="UP001189429"/>
    </source>
</evidence>